<dbReference type="InterPro" id="IPR001650">
    <property type="entry name" value="Helicase_C-like"/>
</dbReference>
<dbReference type="InterPro" id="IPR002464">
    <property type="entry name" value="DNA/RNA_helicase_DEAH_CS"/>
</dbReference>
<dbReference type="GO" id="GO:0016787">
    <property type="term" value="F:hydrolase activity"/>
    <property type="evidence" value="ECO:0007669"/>
    <property type="project" value="UniProtKB-KW"/>
</dbReference>
<dbReference type="Pfam" id="PF21010">
    <property type="entry name" value="HA2_C"/>
    <property type="match status" value="1"/>
</dbReference>
<dbReference type="AlphaFoldDB" id="A0A6A4IE63"/>
<dbReference type="GO" id="GO:0005730">
    <property type="term" value="C:nucleolus"/>
    <property type="evidence" value="ECO:0007669"/>
    <property type="project" value="TreeGrafter"/>
</dbReference>
<proteinExistence type="inferred from homology"/>
<evidence type="ECO:0000256" key="1">
    <source>
        <dbReference type="ARBA" id="ARBA00008792"/>
    </source>
</evidence>
<dbReference type="GO" id="GO:0045943">
    <property type="term" value="P:positive regulation of transcription by RNA polymerase I"/>
    <property type="evidence" value="ECO:0007669"/>
    <property type="project" value="TreeGrafter"/>
</dbReference>
<evidence type="ECO:0000256" key="7">
    <source>
        <dbReference type="ARBA" id="ARBA00047984"/>
    </source>
</evidence>
<dbReference type="PROSITE" id="PS00690">
    <property type="entry name" value="DEAH_ATP_HELICASE"/>
    <property type="match status" value="1"/>
</dbReference>
<evidence type="ECO:0000259" key="10">
    <source>
        <dbReference type="PROSITE" id="PS51194"/>
    </source>
</evidence>
<dbReference type="Pfam" id="PF07717">
    <property type="entry name" value="OB_NTP_bind"/>
    <property type="match status" value="1"/>
</dbReference>
<dbReference type="GO" id="GO:0003724">
    <property type="term" value="F:RNA helicase activity"/>
    <property type="evidence" value="ECO:0007669"/>
    <property type="project" value="UniProtKB-EC"/>
</dbReference>
<dbReference type="InterPro" id="IPR027417">
    <property type="entry name" value="P-loop_NTPase"/>
</dbReference>
<comment type="catalytic activity">
    <reaction evidence="7">
        <text>ATP + H2O = ADP + phosphate + H(+)</text>
        <dbReference type="Rhea" id="RHEA:13065"/>
        <dbReference type="ChEBI" id="CHEBI:15377"/>
        <dbReference type="ChEBI" id="CHEBI:15378"/>
        <dbReference type="ChEBI" id="CHEBI:30616"/>
        <dbReference type="ChEBI" id="CHEBI:43474"/>
        <dbReference type="ChEBI" id="CHEBI:456216"/>
        <dbReference type="EC" id="3.6.4.13"/>
    </reaction>
</comment>
<dbReference type="PROSITE" id="PS51192">
    <property type="entry name" value="HELICASE_ATP_BIND_1"/>
    <property type="match status" value="1"/>
</dbReference>
<feature type="domain" description="Helicase C-terminal" evidence="10">
    <location>
        <begin position="312"/>
        <end position="487"/>
    </location>
</feature>
<feature type="region of interest" description="Disordered" evidence="8">
    <location>
        <begin position="1"/>
        <end position="79"/>
    </location>
</feature>
<evidence type="ECO:0000313" key="12">
    <source>
        <dbReference type="Proteomes" id="UP000799118"/>
    </source>
</evidence>
<dbReference type="InterPro" id="IPR011545">
    <property type="entry name" value="DEAD/DEAH_box_helicase_dom"/>
</dbReference>
<dbReference type="EC" id="3.6.4.13" evidence="2"/>
<evidence type="ECO:0000256" key="4">
    <source>
        <dbReference type="ARBA" id="ARBA00022801"/>
    </source>
</evidence>
<reference evidence="11" key="1">
    <citation type="journal article" date="2019" name="Environ. Microbiol.">
        <title>Fungal ecological strategies reflected in gene transcription - a case study of two litter decomposers.</title>
        <authorList>
            <person name="Barbi F."/>
            <person name="Kohler A."/>
            <person name="Barry K."/>
            <person name="Baskaran P."/>
            <person name="Daum C."/>
            <person name="Fauchery L."/>
            <person name="Ihrmark K."/>
            <person name="Kuo A."/>
            <person name="LaButti K."/>
            <person name="Lipzen A."/>
            <person name="Morin E."/>
            <person name="Grigoriev I.V."/>
            <person name="Henrissat B."/>
            <person name="Lindahl B."/>
            <person name="Martin F."/>
        </authorList>
    </citation>
    <scope>NUCLEOTIDE SEQUENCE</scope>
    <source>
        <strain evidence="11">JB14</strain>
    </source>
</reference>
<dbReference type="PANTHER" id="PTHR18934">
    <property type="entry name" value="ATP-DEPENDENT RNA HELICASE"/>
    <property type="match status" value="1"/>
</dbReference>
<dbReference type="FunFam" id="3.40.50.300:FF:000637">
    <property type="entry name" value="ATP-dependent RNA helicase DHX37/DHR1"/>
    <property type="match status" value="1"/>
</dbReference>
<name>A0A6A4IE63_9AGAR</name>
<dbReference type="PROSITE" id="PS51194">
    <property type="entry name" value="HELICASE_CTER"/>
    <property type="match status" value="1"/>
</dbReference>
<dbReference type="Pfam" id="PF00270">
    <property type="entry name" value="DEAD"/>
    <property type="match status" value="1"/>
</dbReference>
<dbReference type="PANTHER" id="PTHR18934:SF118">
    <property type="entry name" value="ATP-DEPENDENT RNA HELICASE DHX33"/>
    <property type="match status" value="1"/>
</dbReference>
<keyword evidence="3" id="KW-0547">Nucleotide-binding</keyword>
<dbReference type="GO" id="GO:0005524">
    <property type="term" value="F:ATP binding"/>
    <property type="evidence" value="ECO:0007669"/>
    <property type="project" value="UniProtKB-KW"/>
</dbReference>
<comment type="similarity">
    <text evidence="1">Belongs to the DEAD box helicase family. DEAH subfamily.</text>
</comment>
<dbReference type="GO" id="GO:0003725">
    <property type="term" value="F:double-stranded RNA binding"/>
    <property type="evidence" value="ECO:0007669"/>
    <property type="project" value="TreeGrafter"/>
</dbReference>
<dbReference type="Gene3D" id="3.40.50.300">
    <property type="entry name" value="P-loop containing nucleotide triphosphate hydrolases"/>
    <property type="match status" value="2"/>
</dbReference>
<dbReference type="SMART" id="SM00847">
    <property type="entry name" value="HA2"/>
    <property type="match status" value="1"/>
</dbReference>
<evidence type="ECO:0000313" key="11">
    <source>
        <dbReference type="EMBL" id="KAE9408856.1"/>
    </source>
</evidence>
<gene>
    <name evidence="11" type="ORF">BT96DRAFT_1013028</name>
</gene>
<evidence type="ECO:0000256" key="8">
    <source>
        <dbReference type="SAM" id="MobiDB-lite"/>
    </source>
</evidence>
<evidence type="ECO:0000256" key="2">
    <source>
        <dbReference type="ARBA" id="ARBA00012552"/>
    </source>
</evidence>
<dbReference type="FunFam" id="3.40.50.300:FF:000145">
    <property type="entry name" value="probable ATP-dependent RNA helicase DHX40"/>
    <property type="match status" value="1"/>
</dbReference>
<dbReference type="OrthoDB" id="10253254at2759"/>
<protein>
    <recommendedName>
        <fullName evidence="2">RNA helicase</fullName>
        <ecNumber evidence="2">3.6.4.13</ecNumber>
    </recommendedName>
</protein>
<dbReference type="SMART" id="SM00490">
    <property type="entry name" value="HELICc"/>
    <property type="match status" value="1"/>
</dbReference>
<accession>A0A6A4IE63</accession>
<dbReference type="CDD" id="cd17978">
    <property type="entry name" value="DEXHc_DHX33"/>
    <property type="match status" value="1"/>
</dbReference>
<dbReference type="InterPro" id="IPR048333">
    <property type="entry name" value="HA2_WH"/>
</dbReference>
<keyword evidence="4" id="KW-0378">Hydrolase</keyword>
<dbReference type="CDD" id="cd18791">
    <property type="entry name" value="SF2_C_RHA"/>
    <property type="match status" value="1"/>
</dbReference>
<dbReference type="Pfam" id="PF00271">
    <property type="entry name" value="Helicase_C"/>
    <property type="match status" value="1"/>
</dbReference>
<sequence length="723" mass="80273">MSVAVKKSPLFNNRKSFKHPKSTWMDAGDDDRKRKTPLKVNAGLLSNGYHKSPSDGPSLKRARKSINGHAGSEGEGRRFSVSLASTKQLPLQEQRSKLPIAKGKDALIQEFRENEVTVLLGETGSGKTTQVPQYLLESGIARDGMIAVTQPRKVAATSLATRVAVEQNVTLGSSVGYSVRFDERSSSETRIKYMTDGMIVRELMSDPLLSKYSVVIVDEAHERSLRTDLLIANLKTILRQRNTPQDVKGKGKGRADTNPLKIIVMSATLDAEKFGRFFSGAKIIYVQGRQHPVKIYHSSQGQVDYADAAMRTFFQIHTEYPPGDVLIFLPGQEDIESLEKTIQIYANQLPQDRMSVLMCPMYASQAPGQNSKVFRPTPPNTRKCILATNIAETSITIPGVKFVIDTGKCKEKRYLARNTGGGFDTLLTRDITQSSAMQRAGRAGREGAGYCFRLYTEDAFKTMALSSEPEIMRCSLSSSLLQLKCIGQDLETLELMDQPADESMKSSLILLFFLGALNQKKEITSIGRQMAAFPLEPIFSRAIIASKEYGCTHEVLDIVSILSASSKIFVESSEQRDAVSEARHTRKLTSPRARADCKDWCRRHFLNERALLEANDIREQLRQTCQRLGIDHQTSCGDKEDPVIHSLGHGLAMNLALLQPDGSYKQTIGQAIVKIHPSSTLCDKKTPAIIYDELVYTNQIYARGVSRISKSFIMTLGMLKQES</sequence>
<evidence type="ECO:0000256" key="3">
    <source>
        <dbReference type="ARBA" id="ARBA00022741"/>
    </source>
</evidence>
<dbReference type="SMART" id="SM00487">
    <property type="entry name" value="DEXDc"/>
    <property type="match status" value="1"/>
</dbReference>
<feature type="domain" description="Helicase ATP-binding" evidence="9">
    <location>
        <begin position="108"/>
        <end position="287"/>
    </location>
</feature>
<keyword evidence="12" id="KW-1185">Reference proteome</keyword>
<dbReference type="Pfam" id="PF04408">
    <property type="entry name" value="WHD_HA2"/>
    <property type="match status" value="1"/>
</dbReference>
<dbReference type="GO" id="GO:1990904">
    <property type="term" value="C:ribonucleoprotein complex"/>
    <property type="evidence" value="ECO:0007669"/>
    <property type="project" value="UniProtKB-ARBA"/>
</dbReference>
<dbReference type="InterPro" id="IPR007502">
    <property type="entry name" value="Helicase-assoc_dom"/>
</dbReference>
<evidence type="ECO:0000259" key="9">
    <source>
        <dbReference type="PROSITE" id="PS51192"/>
    </source>
</evidence>
<dbReference type="InterPro" id="IPR014001">
    <property type="entry name" value="Helicase_ATP-bd"/>
</dbReference>
<dbReference type="EMBL" id="ML769389">
    <property type="protein sequence ID" value="KAE9408856.1"/>
    <property type="molecule type" value="Genomic_DNA"/>
</dbReference>
<keyword evidence="5 11" id="KW-0347">Helicase</keyword>
<organism evidence="11 12">
    <name type="scientific">Gymnopus androsaceus JB14</name>
    <dbReference type="NCBI Taxonomy" id="1447944"/>
    <lineage>
        <taxon>Eukaryota</taxon>
        <taxon>Fungi</taxon>
        <taxon>Dikarya</taxon>
        <taxon>Basidiomycota</taxon>
        <taxon>Agaricomycotina</taxon>
        <taxon>Agaricomycetes</taxon>
        <taxon>Agaricomycetidae</taxon>
        <taxon>Agaricales</taxon>
        <taxon>Marasmiineae</taxon>
        <taxon>Omphalotaceae</taxon>
        <taxon>Gymnopus</taxon>
    </lineage>
</organism>
<dbReference type="InterPro" id="IPR011709">
    <property type="entry name" value="DEAD-box_helicase_OB_fold"/>
</dbReference>
<evidence type="ECO:0000256" key="6">
    <source>
        <dbReference type="ARBA" id="ARBA00022840"/>
    </source>
</evidence>
<dbReference type="SUPFAM" id="SSF52540">
    <property type="entry name" value="P-loop containing nucleoside triphosphate hydrolases"/>
    <property type="match status" value="1"/>
</dbReference>
<keyword evidence="6" id="KW-0067">ATP-binding</keyword>
<evidence type="ECO:0000256" key="5">
    <source>
        <dbReference type="ARBA" id="ARBA00022806"/>
    </source>
</evidence>
<dbReference type="Gene3D" id="1.20.120.1080">
    <property type="match status" value="1"/>
</dbReference>
<dbReference type="Proteomes" id="UP000799118">
    <property type="component" value="Unassembled WGS sequence"/>
</dbReference>